<dbReference type="InterPro" id="IPR050351">
    <property type="entry name" value="BphY/WalK/GraS-like"/>
</dbReference>
<dbReference type="InterPro" id="IPR025293">
    <property type="entry name" value="YfiR/HmsC-like"/>
</dbReference>
<keyword evidence="7" id="KW-0812">Transmembrane</keyword>
<reference evidence="10" key="1">
    <citation type="journal article" date="2019" name="Int. J. Syst. Evol. Microbiol.">
        <title>The Global Catalogue of Microorganisms (GCM) 10K type strain sequencing project: providing services to taxonomists for standard genome sequencing and annotation.</title>
        <authorList>
            <consortium name="The Broad Institute Genomics Platform"/>
            <consortium name="The Broad Institute Genome Sequencing Center for Infectious Disease"/>
            <person name="Wu L."/>
            <person name="Ma J."/>
        </authorList>
    </citation>
    <scope>NUCLEOTIDE SEQUENCE [LARGE SCALE GENOMIC DNA]</scope>
    <source>
        <strain evidence="10">JCM 17106</strain>
    </source>
</reference>
<evidence type="ECO:0000256" key="2">
    <source>
        <dbReference type="ARBA" id="ARBA00012438"/>
    </source>
</evidence>
<dbReference type="InterPro" id="IPR003661">
    <property type="entry name" value="HisK_dim/P_dom"/>
</dbReference>
<dbReference type="InterPro" id="IPR036890">
    <property type="entry name" value="HATPase_C_sf"/>
</dbReference>
<dbReference type="Pfam" id="PF00512">
    <property type="entry name" value="HisKA"/>
    <property type="match status" value="1"/>
</dbReference>
<evidence type="ECO:0000256" key="7">
    <source>
        <dbReference type="SAM" id="Phobius"/>
    </source>
</evidence>
<dbReference type="InterPro" id="IPR036097">
    <property type="entry name" value="HisK_dim/P_sf"/>
</dbReference>
<dbReference type="Pfam" id="PF13689">
    <property type="entry name" value="DUF4154"/>
    <property type="match status" value="1"/>
</dbReference>
<evidence type="ECO:0000256" key="4">
    <source>
        <dbReference type="ARBA" id="ARBA00022679"/>
    </source>
</evidence>
<comment type="catalytic activity">
    <reaction evidence="1">
        <text>ATP + protein L-histidine = ADP + protein N-phospho-L-histidine.</text>
        <dbReference type="EC" id="2.7.13.3"/>
    </reaction>
</comment>
<evidence type="ECO:0000256" key="6">
    <source>
        <dbReference type="SAM" id="Coils"/>
    </source>
</evidence>
<name>A0ABP6UPZ4_9FLAO</name>
<dbReference type="InterPro" id="IPR003594">
    <property type="entry name" value="HATPase_dom"/>
</dbReference>
<gene>
    <name evidence="9" type="ORF">GCM10022393_27600</name>
</gene>
<keyword evidence="7" id="KW-0472">Membrane</keyword>
<dbReference type="PROSITE" id="PS50109">
    <property type="entry name" value="HIS_KIN"/>
    <property type="match status" value="1"/>
</dbReference>
<dbReference type="PANTHER" id="PTHR42878:SF15">
    <property type="entry name" value="BACTERIOPHYTOCHROME"/>
    <property type="match status" value="1"/>
</dbReference>
<dbReference type="EC" id="2.7.13.3" evidence="2"/>
<dbReference type="SUPFAM" id="SSF55874">
    <property type="entry name" value="ATPase domain of HSP90 chaperone/DNA topoisomerase II/histidine kinase"/>
    <property type="match status" value="1"/>
</dbReference>
<accession>A0ABP6UPZ4</accession>
<evidence type="ECO:0000256" key="1">
    <source>
        <dbReference type="ARBA" id="ARBA00000085"/>
    </source>
</evidence>
<feature type="domain" description="Histidine kinase" evidence="8">
    <location>
        <begin position="393"/>
        <end position="612"/>
    </location>
</feature>
<dbReference type="InterPro" id="IPR005467">
    <property type="entry name" value="His_kinase_dom"/>
</dbReference>
<feature type="coiled-coil region" evidence="6">
    <location>
        <begin position="202"/>
        <end position="243"/>
    </location>
</feature>
<dbReference type="SMART" id="SM00388">
    <property type="entry name" value="HisKA"/>
    <property type="match status" value="1"/>
</dbReference>
<keyword evidence="4" id="KW-0808">Transferase</keyword>
<keyword evidence="3" id="KW-0597">Phosphoprotein</keyword>
<evidence type="ECO:0000313" key="9">
    <source>
        <dbReference type="EMBL" id="GAA3512335.1"/>
    </source>
</evidence>
<dbReference type="SMART" id="SM00387">
    <property type="entry name" value="HATPase_c"/>
    <property type="match status" value="1"/>
</dbReference>
<evidence type="ECO:0000256" key="5">
    <source>
        <dbReference type="ARBA" id="ARBA00022777"/>
    </source>
</evidence>
<dbReference type="Gene3D" id="3.30.565.10">
    <property type="entry name" value="Histidine kinase-like ATPase, C-terminal domain"/>
    <property type="match status" value="1"/>
</dbReference>
<dbReference type="Proteomes" id="UP001500459">
    <property type="component" value="Unassembled WGS sequence"/>
</dbReference>
<keyword evidence="10" id="KW-1185">Reference proteome</keyword>
<evidence type="ECO:0000313" key="10">
    <source>
        <dbReference type="Proteomes" id="UP001500459"/>
    </source>
</evidence>
<dbReference type="Pfam" id="PF02518">
    <property type="entry name" value="HATPase_c"/>
    <property type="match status" value="1"/>
</dbReference>
<keyword evidence="6" id="KW-0175">Coiled coil</keyword>
<dbReference type="InterPro" id="IPR004358">
    <property type="entry name" value="Sig_transdc_His_kin-like_C"/>
</dbReference>
<keyword evidence="7" id="KW-1133">Transmembrane helix</keyword>
<dbReference type="Gene3D" id="1.10.287.130">
    <property type="match status" value="1"/>
</dbReference>
<dbReference type="CDD" id="cd00082">
    <property type="entry name" value="HisKA"/>
    <property type="match status" value="1"/>
</dbReference>
<feature type="transmembrane region" description="Helical" evidence="7">
    <location>
        <begin position="334"/>
        <end position="353"/>
    </location>
</feature>
<keyword evidence="5" id="KW-0418">Kinase</keyword>
<dbReference type="PRINTS" id="PR00344">
    <property type="entry name" value="BCTRLSENSOR"/>
</dbReference>
<dbReference type="RefSeq" id="WP_344928378.1">
    <property type="nucleotide sequence ID" value="NZ_BAABCW010000011.1"/>
</dbReference>
<evidence type="ECO:0000256" key="3">
    <source>
        <dbReference type="ARBA" id="ARBA00022553"/>
    </source>
</evidence>
<dbReference type="PANTHER" id="PTHR42878">
    <property type="entry name" value="TWO-COMPONENT HISTIDINE KINASE"/>
    <property type="match status" value="1"/>
</dbReference>
<dbReference type="EMBL" id="BAABCW010000011">
    <property type="protein sequence ID" value="GAA3512335.1"/>
    <property type="molecule type" value="Genomic_DNA"/>
</dbReference>
<sequence length="612" mass="71213">MMCTLGNFSRISFYRVHIYFFITFFFISNISTIINAQEIEDKEVEKSQRAIFIFNLAQQIGWSDTTLETFNIGVLGPDDTYINLKTMAQKRKVFGKPVNVYNFQSVKSVKDIQLLYVNNKYNYSMDHIFNKIKGKHILLVTEDFDYNTSMINMIHVGNSFEYEINTSRIENEGFIIAPSLKKYGITSSEKWKGLFRTTEKSLERVMVENEEQKIVIKNKEEKIEQQEEKIFTKEKALDNIQEKVSERNKIIQALFSEGKIREKKYEEKLLIKKELEEGIQKQLEFIKIQEEKIKVSAQEIDRQHQYQNELNTQVRDQEAILEQQLLEINNQKKINILLIILAVFIILISFFIYRSYLHKKRLNASLEEKNQEIYHQSKVLESKNKELEQFAYIASHDLQEPLNTISSFIGLIAEDYGDKFDEAGKDSLTFIQDASKRMKKLINALLEYSRLGRSKDFIKVDLTKIMEELKADFTSILERTNAKLTVNTLPVVKGSEIELRLLIQNLVSNAIKFTEEDVVPEVTISAVKKTKIINNVSSQFWEFAIKDNGIGIPEKHKDRIFAIFQRLHSREKYQGTGIGLAHCKKIVEAHGGEIWLKSIEGQGTTFYFTIPG</sequence>
<proteinExistence type="predicted"/>
<feature type="transmembrane region" description="Helical" evidence="7">
    <location>
        <begin position="12"/>
        <end position="34"/>
    </location>
</feature>
<evidence type="ECO:0000259" key="8">
    <source>
        <dbReference type="PROSITE" id="PS50109"/>
    </source>
</evidence>
<dbReference type="SUPFAM" id="SSF47384">
    <property type="entry name" value="Homodimeric domain of signal transducing histidine kinase"/>
    <property type="match status" value="1"/>
</dbReference>
<organism evidence="9 10">
    <name type="scientific">Aquimarina addita</name>
    <dbReference type="NCBI Taxonomy" id="870485"/>
    <lineage>
        <taxon>Bacteria</taxon>
        <taxon>Pseudomonadati</taxon>
        <taxon>Bacteroidota</taxon>
        <taxon>Flavobacteriia</taxon>
        <taxon>Flavobacteriales</taxon>
        <taxon>Flavobacteriaceae</taxon>
        <taxon>Aquimarina</taxon>
    </lineage>
</organism>
<comment type="caution">
    <text evidence="9">The sequence shown here is derived from an EMBL/GenBank/DDBJ whole genome shotgun (WGS) entry which is preliminary data.</text>
</comment>
<protein>
    <recommendedName>
        <fullName evidence="2">histidine kinase</fullName>
        <ecNumber evidence="2">2.7.13.3</ecNumber>
    </recommendedName>
</protein>